<evidence type="ECO:0000313" key="3">
    <source>
        <dbReference type="Proteomes" id="UP001165270"/>
    </source>
</evidence>
<evidence type="ECO:0000313" key="2">
    <source>
        <dbReference type="EMBL" id="MCI3244159.1"/>
    </source>
</evidence>
<keyword evidence="3" id="KW-1185">Reference proteome</keyword>
<reference evidence="2" key="1">
    <citation type="submission" date="2022-03" db="EMBL/GenBank/DDBJ databases">
        <title>Streptomyces 7R015 and 7R016 isolated from Barleria lupulina in Thailand.</title>
        <authorList>
            <person name="Kanchanasin P."/>
            <person name="Phongsopitanun W."/>
            <person name="Tanasupawat S."/>
        </authorList>
    </citation>
    <scope>NUCLEOTIDE SEQUENCE</scope>
    <source>
        <strain evidence="2">7R016</strain>
    </source>
</reference>
<dbReference type="Pfam" id="PF19953">
    <property type="entry name" value="EACC1"/>
    <property type="match status" value="1"/>
</dbReference>
<proteinExistence type="predicted"/>
<protein>
    <recommendedName>
        <fullName evidence="4">CobW C-terminal domain-containing protein</fullName>
    </recommendedName>
</protein>
<sequence length="120" mass="12890">MRCLDRSERELRALHDWLLLDAAARRWARPSLHASRSAPPGAQGDVVDLLSLVIGSGFNAASLALSVMAWRGTRPQPPTITFQRPDGQSVTISGSSPDEARRLIELLADGAENGDDDSSA</sequence>
<evidence type="ECO:0008006" key="4">
    <source>
        <dbReference type="Google" id="ProtNLM"/>
    </source>
</evidence>
<gene>
    <name evidence="2" type="ORF">MQN93_31015</name>
</gene>
<feature type="region of interest" description="Disordered" evidence="1">
    <location>
        <begin position="76"/>
        <end position="98"/>
    </location>
</feature>
<accession>A0ABS9XQ07</accession>
<feature type="compositionally biased region" description="Polar residues" evidence="1">
    <location>
        <begin position="79"/>
        <end position="96"/>
    </location>
</feature>
<evidence type="ECO:0000256" key="1">
    <source>
        <dbReference type="SAM" id="MobiDB-lite"/>
    </source>
</evidence>
<comment type="caution">
    <text evidence="2">The sequence shown here is derived from an EMBL/GenBank/DDBJ whole genome shotgun (WGS) entry which is preliminary data.</text>
</comment>
<organism evidence="2 3">
    <name type="scientific">Streptomyces spinosisporus</name>
    <dbReference type="NCBI Taxonomy" id="2927582"/>
    <lineage>
        <taxon>Bacteria</taxon>
        <taxon>Bacillati</taxon>
        <taxon>Actinomycetota</taxon>
        <taxon>Actinomycetes</taxon>
        <taxon>Kitasatosporales</taxon>
        <taxon>Streptomycetaceae</taxon>
        <taxon>Streptomyces</taxon>
    </lineage>
</organism>
<name>A0ABS9XQ07_9ACTN</name>
<dbReference type="Proteomes" id="UP001165270">
    <property type="component" value="Unassembled WGS sequence"/>
</dbReference>
<dbReference type="EMBL" id="JALDAX010000014">
    <property type="protein sequence ID" value="MCI3244159.1"/>
    <property type="molecule type" value="Genomic_DNA"/>
</dbReference>
<dbReference type="InterPro" id="IPR045428">
    <property type="entry name" value="EACC1"/>
</dbReference>